<dbReference type="Proteomes" id="UP001239111">
    <property type="component" value="Chromosome 1"/>
</dbReference>
<accession>A0ACC2PV49</accession>
<keyword evidence="2" id="KW-1185">Reference proteome</keyword>
<dbReference type="EMBL" id="CM056741">
    <property type="protein sequence ID" value="KAJ8687475.1"/>
    <property type="molecule type" value="Genomic_DNA"/>
</dbReference>
<evidence type="ECO:0000313" key="2">
    <source>
        <dbReference type="Proteomes" id="UP001239111"/>
    </source>
</evidence>
<organism evidence="1 2">
    <name type="scientific">Eretmocerus hayati</name>
    <dbReference type="NCBI Taxonomy" id="131215"/>
    <lineage>
        <taxon>Eukaryota</taxon>
        <taxon>Metazoa</taxon>
        <taxon>Ecdysozoa</taxon>
        <taxon>Arthropoda</taxon>
        <taxon>Hexapoda</taxon>
        <taxon>Insecta</taxon>
        <taxon>Pterygota</taxon>
        <taxon>Neoptera</taxon>
        <taxon>Endopterygota</taxon>
        <taxon>Hymenoptera</taxon>
        <taxon>Apocrita</taxon>
        <taxon>Proctotrupomorpha</taxon>
        <taxon>Chalcidoidea</taxon>
        <taxon>Aphelinidae</taxon>
        <taxon>Aphelininae</taxon>
        <taxon>Eretmocerus</taxon>
    </lineage>
</organism>
<comment type="caution">
    <text evidence="1">The sequence shown here is derived from an EMBL/GenBank/DDBJ whole genome shotgun (WGS) entry which is preliminary data.</text>
</comment>
<reference evidence="1" key="1">
    <citation type="submission" date="2023-04" db="EMBL/GenBank/DDBJ databases">
        <title>A chromosome-level genome assembly of the parasitoid wasp Eretmocerus hayati.</title>
        <authorList>
            <person name="Zhong Y."/>
            <person name="Liu S."/>
            <person name="Liu Y."/>
        </authorList>
    </citation>
    <scope>NUCLEOTIDE SEQUENCE</scope>
    <source>
        <strain evidence="1">ZJU_SS_LIU_2023</strain>
    </source>
</reference>
<protein>
    <submittedName>
        <fullName evidence="1">Uncharacterized protein</fullName>
    </submittedName>
</protein>
<sequence length="702" mass="81151">MGIIDLQNQVDAHKELLEMFAFFLHQDRSSTRKYMILLLNSQNSTFEAFLRHVWDERILDLTVIEWIGEDLEENSNLLRLDKQGDEIYVHVFNPFYDSYSKEELTPEITLFPDKLKNLNGFSINTRLHDVSLMKVNNYEDESNSSSVYLVLGFGARITKAFSDLMNFEPKIRYAVESREVYNGSDGIPLSYKEAYEEGLIDYISRFDSVGIGEQFVLAKKKCYKSLHRDAYITIPIVEARTFLLVEQYNSPKAEVPFTFIITFIVFFIIGSIFLVVAQIFKFDTNNWTILNTMLILVGGPVDAHVPMRVPEKILRISLYIASGLILLIMTDQMMNSLLGHHKFLDLKNIHDLANSGLQLYMTMNVRNLLSSISGIPDLQKSLNRSKIYGEDSDIVNPPLNNNNEFRYAILYPYHSWSGVHHTNEYVERNGNGSNSLLTFINGPLITFPRIIHSNTSPFLLNRFEKITTRLLEAGLLEFWHNHEADDLKISHINFRNEDPGLVGYIHRIYDEPLCTRLGVILMIGYSVASIALIFEIIWKYVGLDTQQSNHLLRMIICGKPDSAHFRLDLETLRTHSMMEEIQGCSRPQSLDAVQTPFNRASEVRDRGSLTTVEILLEHTSNDARVTTRTEFKEQSVSRRMNENRRKGAKVDILSFRNFNQQEFTNMKKRPENRHRIRNLTRSSIEICGEDNMFGERVEYSKI</sequence>
<proteinExistence type="predicted"/>
<evidence type="ECO:0000313" key="1">
    <source>
        <dbReference type="EMBL" id="KAJ8687475.1"/>
    </source>
</evidence>
<name>A0ACC2PV49_9HYME</name>
<gene>
    <name evidence="1" type="ORF">QAD02_023269</name>
</gene>